<gene>
    <name evidence="2" type="ORF">LTMETV_009</name>
</gene>
<sequence>MLYRMKSQDTGGELSVVSAKVPRDLQEQIEDIQQEDESRSNALRRIIRRGVEDDQTPDNLKQQVQGVALASGTFYIVSYFTLTPTVQSAIGATAIIAVAILSLYPDIKDAITQLSTRYNM</sequence>
<geneLocation type="plasmid" evidence="2">
    <name>pLTMV-6</name>
</geneLocation>
<protein>
    <submittedName>
        <fullName evidence="2">Uncharacterized protein R4</fullName>
    </submittedName>
</protein>
<dbReference type="AlphaFoldDB" id="A0A445PPM7"/>
<keyword evidence="1" id="KW-0812">Transmembrane</keyword>
<organism evidence="2">
    <name type="scientific">viral metagenome</name>
    <dbReference type="NCBI Taxonomy" id="1070528"/>
    <lineage>
        <taxon>unclassified sequences</taxon>
        <taxon>metagenomes</taxon>
        <taxon>organismal metagenomes</taxon>
    </lineage>
</organism>
<evidence type="ECO:0000256" key="1">
    <source>
        <dbReference type="SAM" id="Phobius"/>
    </source>
</evidence>
<feature type="transmembrane region" description="Helical" evidence="1">
    <location>
        <begin position="64"/>
        <end position="82"/>
    </location>
</feature>
<reference evidence="2" key="1">
    <citation type="submission" date="2018-01" db="EMBL/GenBank/DDBJ databases">
        <authorList>
            <person name="Dyall-Smith M."/>
        </authorList>
    </citation>
    <scope>NUCLEOTIDE SEQUENCE</scope>
</reference>
<proteinExistence type="predicted"/>
<keyword evidence="1" id="KW-0472">Membrane</keyword>
<feature type="transmembrane region" description="Helical" evidence="1">
    <location>
        <begin position="88"/>
        <end position="107"/>
    </location>
</feature>
<accession>A0A445PPM7</accession>
<keyword evidence="2" id="KW-0614">Plasmid</keyword>
<keyword evidence="1" id="KW-1133">Transmembrane helix</keyword>
<name>A0A445PPM7_9ZZZZ</name>
<evidence type="ECO:0000313" key="2">
    <source>
        <dbReference type="EMBL" id="SPK69879.1"/>
    </source>
</evidence>
<dbReference type="EMBL" id="LT991975">
    <property type="protein sequence ID" value="SPK69879.1"/>
    <property type="molecule type" value="Genomic_DNA"/>
</dbReference>